<gene>
    <name evidence="4" type="ORF">BT96DRAFT_120161</name>
</gene>
<evidence type="ECO:0000256" key="1">
    <source>
        <dbReference type="ARBA" id="ARBA00022737"/>
    </source>
</evidence>
<proteinExistence type="predicted"/>
<sequence length="334" mass="37602">MEQLTELFMPEGPFFSRMMNTLDKLKKKIALEETETNKLKQLGKKFLASALWSLDKPDVRTLLSDLERHKNLVSLAITVDTARLQVEMHAIMCELNGTMANVKSGVDKILNHITDDERRNIANWLSEEDFTDHQNLLEQRLTGTGAWILEESSFVSWKNGTSESRTLWCYGDPGVGKSLVAAIIFDHLRTMGYPAVSIFSRYLSSNASTPYAFLRALLCQLVKISKQVPNVISEAYNCDIHPSPDSLPDLLAQTASSHAKPVYIILDALDECSIGVDFIHAIHDLGTQFRLLITSRPVFQDEMEKYPSIKIRASDSDIRIAVDRTLRKLEAVMG</sequence>
<dbReference type="InterPro" id="IPR056884">
    <property type="entry name" value="NPHP3-like_N"/>
</dbReference>
<name>A0A6A4GCC2_9AGAR</name>
<keyword evidence="5" id="KW-1185">Reference proteome</keyword>
<dbReference type="OrthoDB" id="7464126at2759"/>
<organism evidence="4 5">
    <name type="scientific">Gymnopus androsaceus JB14</name>
    <dbReference type="NCBI Taxonomy" id="1447944"/>
    <lineage>
        <taxon>Eukaryota</taxon>
        <taxon>Fungi</taxon>
        <taxon>Dikarya</taxon>
        <taxon>Basidiomycota</taxon>
        <taxon>Agaricomycotina</taxon>
        <taxon>Agaricomycetes</taxon>
        <taxon>Agaricomycetidae</taxon>
        <taxon>Agaricales</taxon>
        <taxon>Marasmiineae</taxon>
        <taxon>Omphalotaceae</taxon>
        <taxon>Gymnopus</taxon>
    </lineage>
</organism>
<keyword evidence="1" id="KW-0677">Repeat</keyword>
<feature type="coiled-coil region" evidence="2">
    <location>
        <begin position="15"/>
        <end position="42"/>
    </location>
</feature>
<reference evidence="4" key="1">
    <citation type="journal article" date="2019" name="Environ. Microbiol.">
        <title>Fungal ecological strategies reflected in gene transcription - a case study of two litter decomposers.</title>
        <authorList>
            <person name="Barbi F."/>
            <person name="Kohler A."/>
            <person name="Barry K."/>
            <person name="Baskaran P."/>
            <person name="Daum C."/>
            <person name="Fauchery L."/>
            <person name="Ihrmark K."/>
            <person name="Kuo A."/>
            <person name="LaButti K."/>
            <person name="Lipzen A."/>
            <person name="Morin E."/>
            <person name="Grigoriev I.V."/>
            <person name="Henrissat B."/>
            <person name="Lindahl B."/>
            <person name="Martin F."/>
        </authorList>
    </citation>
    <scope>NUCLEOTIDE SEQUENCE</scope>
    <source>
        <strain evidence="4">JB14</strain>
    </source>
</reference>
<feature type="domain" description="Nephrocystin 3-like N-terminal" evidence="3">
    <location>
        <begin position="143"/>
        <end position="296"/>
    </location>
</feature>
<evidence type="ECO:0000259" key="3">
    <source>
        <dbReference type="Pfam" id="PF24883"/>
    </source>
</evidence>
<dbReference type="InterPro" id="IPR027417">
    <property type="entry name" value="P-loop_NTPase"/>
</dbReference>
<accession>A0A6A4GCC2</accession>
<evidence type="ECO:0000256" key="2">
    <source>
        <dbReference type="SAM" id="Coils"/>
    </source>
</evidence>
<evidence type="ECO:0000313" key="4">
    <source>
        <dbReference type="EMBL" id="KAE9383048.1"/>
    </source>
</evidence>
<dbReference type="AlphaFoldDB" id="A0A6A4GCC2"/>
<dbReference type="EMBL" id="ML770742">
    <property type="protein sequence ID" value="KAE9383048.1"/>
    <property type="molecule type" value="Genomic_DNA"/>
</dbReference>
<dbReference type="Pfam" id="PF24883">
    <property type="entry name" value="NPHP3_N"/>
    <property type="match status" value="1"/>
</dbReference>
<evidence type="ECO:0000313" key="5">
    <source>
        <dbReference type="Proteomes" id="UP000799118"/>
    </source>
</evidence>
<dbReference type="SUPFAM" id="SSF52540">
    <property type="entry name" value="P-loop containing nucleoside triphosphate hydrolases"/>
    <property type="match status" value="1"/>
</dbReference>
<dbReference type="Proteomes" id="UP000799118">
    <property type="component" value="Unassembled WGS sequence"/>
</dbReference>
<protein>
    <recommendedName>
        <fullName evidence="3">Nephrocystin 3-like N-terminal domain-containing protein</fullName>
    </recommendedName>
</protein>
<keyword evidence="2" id="KW-0175">Coiled coil</keyword>
<dbReference type="Gene3D" id="3.40.50.300">
    <property type="entry name" value="P-loop containing nucleotide triphosphate hydrolases"/>
    <property type="match status" value="1"/>
</dbReference>
<dbReference type="PANTHER" id="PTHR10039:SF15">
    <property type="entry name" value="NACHT DOMAIN-CONTAINING PROTEIN"/>
    <property type="match status" value="1"/>
</dbReference>
<dbReference type="PANTHER" id="PTHR10039">
    <property type="entry name" value="AMELOGENIN"/>
    <property type="match status" value="1"/>
</dbReference>